<reference evidence="2 3" key="2">
    <citation type="journal article" date="2017" name="Nature">
        <title>The Apostasia genome and the evolution of orchids.</title>
        <authorList>
            <person name="Zhang G.Q."/>
            <person name="Liu K.W."/>
            <person name="Li Z."/>
            <person name="Lohaus R."/>
            <person name="Hsiao Y.Y."/>
            <person name="Niu S.C."/>
            <person name="Wang J.Y."/>
            <person name="Lin Y.C."/>
            <person name="Xu Q."/>
            <person name="Chen L.J."/>
            <person name="Yoshida K."/>
            <person name="Fujiwara S."/>
            <person name="Wang Z.W."/>
            <person name="Zhang Y.Q."/>
            <person name="Mitsuda N."/>
            <person name="Wang M."/>
            <person name="Liu G.H."/>
            <person name="Pecoraro L."/>
            <person name="Huang H.X."/>
            <person name="Xiao X.J."/>
            <person name="Lin M."/>
            <person name="Wu X.Y."/>
            <person name="Wu W.L."/>
            <person name="Chen Y.Y."/>
            <person name="Chang S.B."/>
            <person name="Sakamoto S."/>
            <person name="Ohme-Takagi M."/>
            <person name="Yagi M."/>
            <person name="Zeng S.J."/>
            <person name="Shen C.Y."/>
            <person name="Yeh C.M."/>
            <person name="Luo Y.B."/>
            <person name="Tsai W.C."/>
            <person name="Van de Peer Y."/>
            <person name="Liu Z.J."/>
        </authorList>
    </citation>
    <scope>NUCLEOTIDE SEQUENCE [LARGE SCALE GENOMIC DNA]</scope>
    <source>
        <tissue evidence="2">The whole plant</tissue>
    </source>
</reference>
<dbReference type="PANTHER" id="PTHR33600">
    <property type="entry name" value="PLASTID DIVISION PROTEIN PDV2"/>
    <property type="match status" value="1"/>
</dbReference>
<dbReference type="STRING" id="906689.A0A2I0WVR4"/>
<keyword evidence="1" id="KW-0812">Transmembrane</keyword>
<gene>
    <name evidence="2" type="primary">PDV2</name>
    <name evidence="2" type="ORF">MA16_Dca010975</name>
</gene>
<keyword evidence="3" id="KW-1185">Reference proteome</keyword>
<proteinExistence type="predicted"/>
<evidence type="ECO:0000313" key="2">
    <source>
        <dbReference type="EMBL" id="PKU79747.1"/>
    </source>
</evidence>
<feature type="transmembrane region" description="Helical" evidence="1">
    <location>
        <begin position="162"/>
        <end position="183"/>
    </location>
</feature>
<keyword evidence="1" id="KW-1133">Transmembrane helix</keyword>
<protein>
    <submittedName>
        <fullName evidence="2">Plastid division protein PDV2</fullName>
    </submittedName>
</protein>
<organism evidence="2 3">
    <name type="scientific">Dendrobium catenatum</name>
    <dbReference type="NCBI Taxonomy" id="906689"/>
    <lineage>
        <taxon>Eukaryota</taxon>
        <taxon>Viridiplantae</taxon>
        <taxon>Streptophyta</taxon>
        <taxon>Embryophyta</taxon>
        <taxon>Tracheophyta</taxon>
        <taxon>Spermatophyta</taxon>
        <taxon>Magnoliopsida</taxon>
        <taxon>Liliopsida</taxon>
        <taxon>Asparagales</taxon>
        <taxon>Orchidaceae</taxon>
        <taxon>Epidendroideae</taxon>
        <taxon>Malaxideae</taxon>
        <taxon>Dendrobiinae</taxon>
        <taxon>Dendrobium</taxon>
    </lineage>
</organism>
<reference evidence="2 3" key="1">
    <citation type="journal article" date="2016" name="Sci. Rep.">
        <title>The Dendrobium catenatum Lindl. genome sequence provides insights into polysaccharide synthase, floral development and adaptive evolution.</title>
        <authorList>
            <person name="Zhang G.Q."/>
            <person name="Xu Q."/>
            <person name="Bian C."/>
            <person name="Tsai W.C."/>
            <person name="Yeh C.M."/>
            <person name="Liu K.W."/>
            <person name="Yoshida K."/>
            <person name="Zhang L.S."/>
            <person name="Chang S.B."/>
            <person name="Chen F."/>
            <person name="Shi Y."/>
            <person name="Su Y.Y."/>
            <person name="Zhang Y.Q."/>
            <person name="Chen L.J."/>
            <person name="Yin Y."/>
            <person name="Lin M."/>
            <person name="Huang H."/>
            <person name="Deng H."/>
            <person name="Wang Z.W."/>
            <person name="Zhu S.L."/>
            <person name="Zhao X."/>
            <person name="Deng C."/>
            <person name="Niu S.C."/>
            <person name="Huang J."/>
            <person name="Wang M."/>
            <person name="Liu G.H."/>
            <person name="Yang H.J."/>
            <person name="Xiao X.J."/>
            <person name="Hsiao Y.Y."/>
            <person name="Wu W.L."/>
            <person name="Chen Y.Y."/>
            <person name="Mitsuda N."/>
            <person name="Ohme-Takagi M."/>
            <person name="Luo Y.B."/>
            <person name="Van de Peer Y."/>
            <person name="Liu Z.J."/>
        </authorList>
    </citation>
    <scope>NUCLEOTIDE SEQUENCE [LARGE SCALE GENOMIC DNA]</scope>
    <source>
        <tissue evidence="2">The whole plant</tissue>
    </source>
</reference>
<dbReference type="GO" id="GO:0010020">
    <property type="term" value="P:chloroplast fission"/>
    <property type="evidence" value="ECO:0007669"/>
    <property type="project" value="InterPro"/>
</dbReference>
<keyword evidence="1" id="KW-0472">Membrane</keyword>
<name>A0A2I0WVR4_9ASPA</name>
<sequence length="255" mass="28337">MDGDEKIGLMLGRASRLRLKITDAIDISGAKGIGRECDAEESLFGIGEAMESLEKQLASLQDLQQRQRHEREAVLTQIDHSRKALFIKLEEYKGEDLEIIHEAAAFARENVEQDGAFFLPQYPSHFPPDSFVVKDNDPSSFSSKNSLTVDSAQNKQRRIRSVLGFIAKSVLSFVGIVSALRLAGFKPEIRKRDNSINLLDFLPKTTDEVRELSIHCPSSKVLVIKDGKASCLVKERVEVPFGSDFGNSNINIAFG</sequence>
<evidence type="ECO:0000313" key="3">
    <source>
        <dbReference type="Proteomes" id="UP000233837"/>
    </source>
</evidence>
<dbReference type="PANTHER" id="PTHR33600:SF3">
    <property type="entry name" value="PLASTID DIVISION PROTEIN PDV2"/>
    <property type="match status" value="1"/>
</dbReference>
<accession>A0A2I0WVR4</accession>
<dbReference type="InterPro" id="IPR038939">
    <property type="entry name" value="PDV1/PDV2"/>
</dbReference>
<dbReference type="Proteomes" id="UP000233837">
    <property type="component" value="Unassembled WGS sequence"/>
</dbReference>
<dbReference type="AlphaFoldDB" id="A0A2I0WVR4"/>
<dbReference type="OrthoDB" id="436496at2759"/>
<evidence type="ECO:0000256" key="1">
    <source>
        <dbReference type="SAM" id="Phobius"/>
    </source>
</evidence>
<dbReference type="EMBL" id="KZ502422">
    <property type="protein sequence ID" value="PKU79747.1"/>
    <property type="molecule type" value="Genomic_DNA"/>
</dbReference>